<evidence type="ECO:0000259" key="1">
    <source>
        <dbReference type="PROSITE" id="PS50097"/>
    </source>
</evidence>
<dbReference type="CDD" id="cd18186">
    <property type="entry name" value="BTB_POZ_ZBTB_KLHL-like"/>
    <property type="match status" value="1"/>
</dbReference>
<proteinExistence type="predicted"/>
<dbReference type="PANTHER" id="PTHR24413">
    <property type="entry name" value="SPECKLE-TYPE POZ PROTEIN"/>
    <property type="match status" value="1"/>
</dbReference>
<dbReference type="AlphaFoldDB" id="A0AAN8RLT5"/>
<protein>
    <submittedName>
        <fullName evidence="2">Kelch repeat and BTB (POZ) domain containing 4</fullName>
    </submittedName>
</protein>
<comment type="caution">
    <text evidence="2">The sequence shown here is derived from an EMBL/GenBank/DDBJ whole genome shotgun (WGS) entry which is preliminary data.</text>
</comment>
<dbReference type="PROSITE" id="PS50097">
    <property type="entry name" value="BTB"/>
    <property type="match status" value="1"/>
</dbReference>
<dbReference type="Pfam" id="PF00651">
    <property type="entry name" value="BTB"/>
    <property type="match status" value="1"/>
</dbReference>
<evidence type="ECO:0000313" key="3">
    <source>
        <dbReference type="Proteomes" id="UP001307849"/>
    </source>
</evidence>
<feature type="domain" description="BTB" evidence="1">
    <location>
        <begin position="63"/>
        <end position="132"/>
    </location>
</feature>
<dbReference type="InterPro" id="IPR000210">
    <property type="entry name" value="BTB/POZ_dom"/>
</dbReference>
<name>A0AAN8RLT5_9PEZI</name>
<dbReference type="EMBL" id="JAVHJM010000007">
    <property type="protein sequence ID" value="KAK6510988.1"/>
    <property type="molecule type" value="Genomic_DNA"/>
</dbReference>
<dbReference type="SUPFAM" id="SSF54695">
    <property type="entry name" value="POZ domain"/>
    <property type="match status" value="1"/>
</dbReference>
<dbReference type="Gene3D" id="3.30.710.10">
    <property type="entry name" value="Potassium Channel Kv1.1, Chain A"/>
    <property type="match status" value="1"/>
</dbReference>
<evidence type="ECO:0000313" key="2">
    <source>
        <dbReference type="EMBL" id="KAK6510988.1"/>
    </source>
</evidence>
<gene>
    <name evidence="2" type="primary">KBTBD4</name>
    <name evidence="2" type="ORF">TWF506_010073</name>
</gene>
<dbReference type="InterPro" id="IPR011333">
    <property type="entry name" value="SKP1/BTB/POZ_sf"/>
</dbReference>
<dbReference type="Proteomes" id="UP001307849">
    <property type="component" value="Unassembled WGS sequence"/>
</dbReference>
<keyword evidence="3" id="KW-1185">Reference proteome</keyword>
<dbReference type="SMART" id="SM00225">
    <property type="entry name" value="BTB"/>
    <property type="match status" value="1"/>
</dbReference>
<reference evidence="2 3" key="1">
    <citation type="submission" date="2019-10" db="EMBL/GenBank/DDBJ databases">
        <authorList>
            <person name="Palmer J.M."/>
        </authorList>
    </citation>
    <scope>NUCLEOTIDE SEQUENCE [LARGE SCALE GENOMIC DNA]</scope>
    <source>
        <strain evidence="2 3">TWF506</strain>
    </source>
</reference>
<sequence length="254" mass="29088">MDQLVTKSIAGIRLEEIDREIDRHGPSRRATERYFWDCMDKGLIKIGRRSPSFLRFLEDSTFADVTVIIGEEAEVFKLHRIILAAHSEYFTGAFKETFKEGRLCEITIPHIPSNIFKIIVGYFYTQSLSFTDKDPLDWDLIAKLYQTADYLLIPALKHKIARYLAKKIKAFKLDKYIAKNPEAKGKCQYDILLEGIGNVFEHSTISDWSNIKICTNAIQWRSFLLTPGVYPNFIAKGKNTSIILAALLESSRGI</sequence>
<accession>A0AAN8RLT5</accession>
<organism evidence="2 3">
    <name type="scientific">Arthrobotrys conoides</name>
    <dbReference type="NCBI Taxonomy" id="74498"/>
    <lineage>
        <taxon>Eukaryota</taxon>
        <taxon>Fungi</taxon>
        <taxon>Dikarya</taxon>
        <taxon>Ascomycota</taxon>
        <taxon>Pezizomycotina</taxon>
        <taxon>Orbiliomycetes</taxon>
        <taxon>Orbiliales</taxon>
        <taxon>Orbiliaceae</taxon>
        <taxon>Arthrobotrys</taxon>
    </lineage>
</organism>